<name>A0AAN5C8Q2_9BILA</name>
<gene>
    <name evidence="2" type="ORF">PMAYCL1PPCAC_12063</name>
</gene>
<comment type="caution">
    <text evidence="2">The sequence shown here is derived from an EMBL/GenBank/DDBJ whole genome shotgun (WGS) entry which is preliminary data.</text>
</comment>
<dbReference type="AlphaFoldDB" id="A0AAN5C8Q2"/>
<keyword evidence="3" id="KW-1185">Reference proteome</keyword>
<accession>A0AAN5C8Q2</accession>
<feature type="signal peptide" evidence="1">
    <location>
        <begin position="1"/>
        <end position="17"/>
    </location>
</feature>
<dbReference type="InterPro" id="IPR017943">
    <property type="entry name" value="Bactericidal_perm-incr_a/b_dom"/>
</dbReference>
<feature type="chain" id="PRO_5042841010" description="Lipid-binding serum glycoprotein N-terminal domain-containing protein" evidence="1">
    <location>
        <begin position="18"/>
        <end position="214"/>
    </location>
</feature>
<proteinExistence type="predicted"/>
<evidence type="ECO:0008006" key="4">
    <source>
        <dbReference type="Google" id="ProtNLM"/>
    </source>
</evidence>
<dbReference type="GO" id="GO:0008289">
    <property type="term" value="F:lipid binding"/>
    <property type="evidence" value="ECO:0007669"/>
    <property type="project" value="InterPro"/>
</dbReference>
<reference evidence="3" key="1">
    <citation type="submission" date="2022-10" db="EMBL/GenBank/DDBJ databases">
        <title>Genome assembly of Pristionchus species.</title>
        <authorList>
            <person name="Yoshida K."/>
            <person name="Sommer R.J."/>
        </authorList>
    </citation>
    <scope>NUCLEOTIDE SEQUENCE [LARGE SCALE GENOMIC DNA]</scope>
    <source>
        <strain evidence="3">RS5460</strain>
    </source>
</reference>
<sequence length="214" mass="24060">MRVLLVLLLSLISTIQWSFVGQTLISYVENLERNDPFLLPIDFPLNWSLNFLKIPILELYQAKIISAQLISPTEGFLLDFKNDTVSIVIRDSTLKIDGTMDYMLLGQTPTIPLHLTINNLFLFLVVPSSPKCSVHIPNLDITIGFKVLGGVISKLAKEPLRKLLMEKLCAEIAETLELPVDLMFSKYGSKALDGRNATSLFELRNLLSELDENI</sequence>
<keyword evidence="1" id="KW-0732">Signal</keyword>
<dbReference type="PANTHER" id="PTHR21614:SF0">
    <property type="entry name" value="GEO08385P1"/>
    <property type="match status" value="1"/>
</dbReference>
<dbReference type="GO" id="GO:0005802">
    <property type="term" value="C:trans-Golgi network"/>
    <property type="evidence" value="ECO:0007669"/>
    <property type="project" value="TreeGrafter"/>
</dbReference>
<evidence type="ECO:0000256" key="1">
    <source>
        <dbReference type="SAM" id="SignalP"/>
    </source>
</evidence>
<evidence type="ECO:0000313" key="2">
    <source>
        <dbReference type="EMBL" id="GMR41868.1"/>
    </source>
</evidence>
<dbReference type="SUPFAM" id="SSF55394">
    <property type="entry name" value="Bactericidal permeability-increasing protein, BPI"/>
    <property type="match status" value="1"/>
</dbReference>
<dbReference type="PANTHER" id="PTHR21614">
    <property type="entry name" value="SHORT COILED COIL PROTEIN"/>
    <property type="match status" value="1"/>
</dbReference>
<dbReference type="EMBL" id="BTRK01000003">
    <property type="protein sequence ID" value="GMR41868.1"/>
    <property type="molecule type" value="Genomic_DNA"/>
</dbReference>
<evidence type="ECO:0000313" key="3">
    <source>
        <dbReference type="Proteomes" id="UP001328107"/>
    </source>
</evidence>
<organism evidence="2 3">
    <name type="scientific">Pristionchus mayeri</name>
    <dbReference type="NCBI Taxonomy" id="1317129"/>
    <lineage>
        <taxon>Eukaryota</taxon>
        <taxon>Metazoa</taxon>
        <taxon>Ecdysozoa</taxon>
        <taxon>Nematoda</taxon>
        <taxon>Chromadorea</taxon>
        <taxon>Rhabditida</taxon>
        <taxon>Rhabditina</taxon>
        <taxon>Diplogasteromorpha</taxon>
        <taxon>Diplogasteroidea</taxon>
        <taxon>Neodiplogasteridae</taxon>
        <taxon>Pristionchus</taxon>
    </lineage>
</organism>
<dbReference type="Proteomes" id="UP001328107">
    <property type="component" value="Unassembled WGS sequence"/>
</dbReference>
<protein>
    <recommendedName>
        <fullName evidence="4">Lipid-binding serum glycoprotein N-terminal domain-containing protein</fullName>
    </recommendedName>
</protein>